<dbReference type="Proteomes" id="UP000595942">
    <property type="component" value="Chromosome"/>
</dbReference>
<dbReference type="EMBL" id="CP068073">
    <property type="protein sequence ID" value="QQS81762.1"/>
    <property type="molecule type" value="Genomic_DNA"/>
</dbReference>
<dbReference type="Pfam" id="PF01613">
    <property type="entry name" value="Flavin_Reduct"/>
    <property type="match status" value="1"/>
</dbReference>
<sequence>MKQFDPNELTQKDNYKLLSGSVLPRPIAFVTSQDKEGNINAAPFSFFNVVSSNPPMIMISTGHLNGKRKDTSVNIETMGEFVVHISQLSMIEGINETAAPLAPEENELERTDFKTVPSSIVDVPAIEGASIRFECKLDRLIELGDDESGNDLIIGRVVQYHIDDDVYMDPYKIDVKALQPVGRLAGNDYAKLGEEFVIQRPTE</sequence>
<dbReference type="InterPro" id="IPR012349">
    <property type="entry name" value="Split_barrel_FMN-bd"/>
</dbReference>
<dbReference type="EMBL" id="RQTE01000056">
    <property type="protein sequence ID" value="RZI03622.1"/>
    <property type="molecule type" value="Genomic_DNA"/>
</dbReference>
<dbReference type="GO" id="GO:0016646">
    <property type="term" value="F:oxidoreductase activity, acting on the CH-NH group of donors, NAD or NADP as acceptor"/>
    <property type="evidence" value="ECO:0007669"/>
    <property type="project" value="UniProtKB-ARBA"/>
</dbReference>
<feature type="domain" description="Flavin reductase like" evidence="5">
    <location>
        <begin position="20"/>
        <end position="169"/>
    </location>
</feature>
<evidence type="ECO:0000256" key="3">
    <source>
        <dbReference type="ARBA" id="ARBA00022643"/>
    </source>
</evidence>
<evidence type="ECO:0000256" key="2">
    <source>
        <dbReference type="ARBA" id="ARBA00022630"/>
    </source>
</evidence>
<dbReference type="InterPro" id="IPR002563">
    <property type="entry name" value="Flavin_Rdtase-like_dom"/>
</dbReference>
<dbReference type="PANTHER" id="PTHR33798">
    <property type="entry name" value="FLAVOPROTEIN OXYGENASE"/>
    <property type="match status" value="1"/>
</dbReference>
<dbReference type="KEGG" id="scv:A4G25_11015"/>
<evidence type="ECO:0000259" key="5">
    <source>
        <dbReference type="SMART" id="SM00903"/>
    </source>
</evidence>
<proteinExistence type="inferred from homology"/>
<comment type="similarity">
    <text evidence="4">Belongs to the flavoredoxin family.</text>
</comment>
<reference evidence="6 9" key="2">
    <citation type="submission" date="2021-01" db="EMBL/GenBank/DDBJ databases">
        <title>FDA dAtabase for Regulatory Grade micrObial Sequences (FDA-ARGOS): Supporting development and validation of Infectious Disease Dx tests.</title>
        <authorList>
            <person name="Sproer C."/>
            <person name="Gronow S."/>
            <person name="Severitt S."/>
            <person name="Schroder I."/>
            <person name="Tallon L."/>
            <person name="Sadzewicz L."/>
            <person name="Zhao X."/>
            <person name="Boylan J."/>
            <person name="Ott S."/>
            <person name="Bowen H."/>
            <person name="Vavikolanu K."/>
            <person name="Mehta A."/>
            <person name="Aluvathingal J."/>
            <person name="Nadendla S."/>
            <person name="Lowell S."/>
            <person name="Myers T."/>
            <person name="Yan Y."/>
            <person name="Sichtig H."/>
        </authorList>
    </citation>
    <scope>NUCLEOTIDE SEQUENCE [LARGE SCALE GENOMIC DNA]</scope>
    <source>
        <strain evidence="6 9">FDAARGOS_1148</strain>
    </source>
</reference>
<dbReference type="AlphaFoldDB" id="A0A143PDP5"/>
<keyword evidence="3" id="KW-0288">FMN</keyword>
<name>A0A143PDP5_9STAP</name>
<dbReference type="Gene3D" id="2.30.110.10">
    <property type="entry name" value="Electron Transport, Fmn-binding Protein, Chain A"/>
    <property type="match status" value="1"/>
</dbReference>
<gene>
    <name evidence="7" type="ORF">EIG99_02930</name>
    <name evidence="6" type="ORF">I6J05_07460</name>
</gene>
<reference evidence="7 8" key="1">
    <citation type="submission" date="2018-11" db="EMBL/GenBank/DDBJ databases">
        <title>Genomic profiling of Staphylococcus species from a Poultry farm system in KwaZulu-Natal, South Africa.</title>
        <authorList>
            <person name="Amoako D.G."/>
            <person name="Somboro A.M."/>
            <person name="Abia A.L.K."/>
            <person name="Bester L.A."/>
            <person name="Essack S.Y."/>
        </authorList>
    </citation>
    <scope>NUCLEOTIDE SEQUENCE [LARGE SCALE GENOMIC DNA]</scope>
    <source>
        <strain evidence="7 8">SA11</strain>
    </source>
</reference>
<dbReference type="PANTHER" id="PTHR33798:SF5">
    <property type="entry name" value="FLAVIN REDUCTASE LIKE DOMAIN-CONTAINING PROTEIN"/>
    <property type="match status" value="1"/>
</dbReference>
<evidence type="ECO:0000313" key="7">
    <source>
        <dbReference type="EMBL" id="RZI03622.1"/>
    </source>
</evidence>
<evidence type="ECO:0000313" key="8">
    <source>
        <dbReference type="Proteomes" id="UP000293854"/>
    </source>
</evidence>
<dbReference type="OrthoDB" id="9794638at2"/>
<dbReference type="SUPFAM" id="SSF50475">
    <property type="entry name" value="FMN-binding split barrel"/>
    <property type="match status" value="1"/>
</dbReference>
<protein>
    <submittedName>
        <fullName evidence="7">Flavin reductase family protein</fullName>
    </submittedName>
</protein>
<dbReference type="GeneID" id="93725885"/>
<accession>A0A143PDP5</accession>
<evidence type="ECO:0000313" key="6">
    <source>
        <dbReference type="EMBL" id="QQS81762.1"/>
    </source>
</evidence>
<keyword evidence="2" id="KW-0285">Flavoprotein</keyword>
<dbReference type="RefSeq" id="WP_047131473.1">
    <property type="nucleotide sequence ID" value="NZ_CP015114.1"/>
</dbReference>
<evidence type="ECO:0000256" key="4">
    <source>
        <dbReference type="ARBA" id="ARBA00038054"/>
    </source>
</evidence>
<dbReference type="Proteomes" id="UP000293854">
    <property type="component" value="Unassembled WGS sequence"/>
</dbReference>
<organism evidence="7 8">
    <name type="scientific">Staphylococcus condimenti</name>
    <dbReference type="NCBI Taxonomy" id="70255"/>
    <lineage>
        <taxon>Bacteria</taxon>
        <taxon>Bacillati</taxon>
        <taxon>Bacillota</taxon>
        <taxon>Bacilli</taxon>
        <taxon>Bacillales</taxon>
        <taxon>Staphylococcaceae</taxon>
        <taxon>Staphylococcus</taxon>
    </lineage>
</organism>
<dbReference type="GO" id="GO:0010181">
    <property type="term" value="F:FMN binding"/>
    <property type="evidence" value="ECO:0007669"/>
    <property type="project" value="InterPro"/>
</dbReference>
<comment type="cofactor">
    <cofactor evidence="1">
        <name>FMN</name>
        <dbReference type="ChEBI" id="CHEBI:58210"/>
    </cofactor>
</comment>
<evidence type="ECO:0000256" key="1">
    <source>
        <dbReference type="ARBA" id="ARBA00001917"/>
    </source>
</evidence>
<evidence type="ECO:0000313" key="9">
    <source>
        <dbReference type="Proteomes" id="UP000595942"/>
    </source>
</evidence>
<dbReference type="SMART" id="SM00903">
    <property type="entry name" value="Flavin_Reduct"/>
    <property type="match status" value="1"/>
</dbReference>
<keyword evidence="9" id="KW-1185">Reference proteome</keyword>